<evidence type="ECO:0000256" key="2">
    <source>
        <dbReference type="ARBA" id="ARBA00022475"/>
    </source>
</evidence>
<feature type="domain" description="DAGKc" evidence="8">
    <location>
        <begin position="206"/>
        <end position="330"/>
    </location>
</feature>
<keyword evidence="2" id="KW-1003">Cell membrane</keyword>
<evidence type="ECO:0000259" key="8">
    <source>
        <dbReference type="PROSITE" id="PS50146"/>
    </source>
</evidence>
<organism evidence="9 10">
    <name type="scientific">Williamsia phyllosphaerae</name>
    <dbReference type="NCBI Taxonomy" id="885042"/>
    <lineage>
        <taxon>Bacteria</taxon>
        <taxon>Bacillati</taxon>
        <taxon>Actinomycetota</taxon>
        <taxon>Actinomycetes</taxon>
        <taxon>Mycobacteriales</taxon>
        <taxon>Nocardiaceae</taxon>
        <taxon>Williamsia</taxon>
    </lineage>
</organism>
<evidence type="ECO:0000313" key="9">
    <source>
        <dbReference type="EMBL" id="GGF20171.1"/>
    </source>
</evidence>
<dbReference type="CDD" id="cd01610">
    <property type="entry name" value="PAP2_like"/>
    <property type="match status" value="1"/>
</dbReference>
<dbReference type="InterPro" id="IPR036938">
    <property type="entry name" value="PAP2/HPO_sf"/>
</dbReference>
<name>A0ABQ1UM07_9NOCA</name>
<dbReference type="Pfam" id="PF00781">
    <property type="entry name" value="DAGK_cat"/>
    <property type="match status" value="1"/>
</dbReference>
<keyword evidence="6" id="KW-0472">Membrane</keyword>
<dbReference type="Pfam" id="PF01569">
    <property type="entry name" value="PAP2"/>
    <property type="match status" value="1"/>
</dbReference>
<evidence type="ECO:0000256" key="5">
    <source>
        <dbReference type="ARBA" id="ARBA00022989"/>
    </source>
</evidence>
<dbReference type="InterPro" id="IPR045540">
    <property type="entry name" value="YegS/DAGK_C"/>
</dbReference>
<dbReference type="InterPro" id="IPR016064">
    <property type="entry name" value="NAD/diacylglycerol_kinase_sf"/>
</dbReference>
<dbReference type="InterPro" id="IPR001206">
    <property type="entry name" value="Diacylglycerol_kinase_cat_dom"/>
</dbReference>
<dbReference type="PROSITE" id="PS50146">
    <property type="entry name" value="DAGK"/>
    <property type="match status" value="1"/>
</dbReference>
<evidence type="ECO:0000256" key="1">
    <source>
        <dbReference type="ARBA" id="ARBA00004651"/>
    </source>
</evidence>
<dbReference type="Gene3D" id="3.40.50.10330">
    <property type="entry name" value="Probable inorganic polyphosphate/atp-NAD kinase, domain 1"/>
    <property type="match status" value="1"/>
</dbReference>
<evidence type="ECO:0000256" key="4">
    <source>
        <dbReference type="ARBA" id="ARBA00022801"/>
    </source>
</evidence>
<dbReference type="SUPFAM" id="SSF48317">
    <property type="entry name" value="Acid phosphatase/Vanadium-dependent haloperoxidase"/>
    <property type="match status" value="1"/>
</dbReference>
<dbReference type="SUPFAM" id="SSF111331">
    <property type="entry name" value="NAD kinase/diacylglycerol kinase-like"/>
    <property type="match status" value="1"/>
</dbReference>
<evidence type="ECO:0000256" key="6">
    <source>
        <dbReference type="ARBA" id="ARBA00023136"/>
    </source>
</evidence>
<comment type="caution">
    <text evidence="9">The sequence shown here is derived from an EMBL/GenBank/DDBJ whole genome shotgun (WGS) entry which is preliminary data.</text>
</comment>
<dbReference type="InterPro" id="IPR000326">
    <property type="entry name" value="PAP2/HPO"/>
</dbReference>
<evidence type="ECO:0000256" key="7">
    <source>
        <dbReference type="SAM" id="MobiDB-lite"/>
    </source>
</evidence>
<keyword evidence="3" id="KW-0812">Transmembrane</keyword>
<gene>
    <name evidence="9" type="ORF">GCM10007298_15190</name>
</gene>
<dbReference type="SMART" id="SM00014">
    <property type="entry name" value="acidPPc"/>
    <property type="match status" value="1"/>
</dbReference>
<feature type="region of interest" description="Disordered" evidence="7">
    <location>
        <begin position="183"/>
        <end position="209"/>
    </location>
</feature>
<feature type="compositionally biased region" description="Basic and acidic residues" evidence="7">
    <location>
        <begin position="183"/>
        <end position="193"/>
    </location>
</feature>
<dbReference type="PANTHER" id="PTHR14969:SF62">
    <property type="entry name" value="DECAPRENYLPHOSPHORYL-5-PHOSPHORIBOSE PHOSPHATASE RV3807C-RELATED"/>
    <property type="match status" value="1"/>
</dbReference>
<dbReference type="InterPro" id="IPR017438">
    <property type="entry name" value="ATP-NAD_kinase_N"/>
</dbReference>
<dbReference type="PANTHER" id="PTHR14969">
    <property type="entry name" value="SPHINGOSINE-1-PHOSPHATE PHOSPHOHYDROLASE"/>
    <property type="match status" value="1"/>
</dbReference>
<dbReference type="Gene3D" id="1.20.144.10">
    <property type="entry name" value="Phosphatidic acid phosphatase type 2/haloperoxidase"/>
    <property type="match status" value="1"/>
</dbReference>
<reference evidence="10" key="1">
    <citation type="journal article" date="2019" name="Int. J. Syst. Evol. Microbiol.">
        <title>The Global Catalogue of Microorganisms (GCM) 10K type strain sequencing project: providing services to taxonomists for standard genome sequencing and annotation.</title>
        <authorList>
            <consortium name="The Broad Institute Genomics Platform"/>
            <consortium name="The Broad Institute Genome Sequencing Center for Infectious Disease"/>
            <person name="Wu L."/>
            <person name="Ma J."/>
        </authorList>
    </citation>
    <scope>NUCLEOTIDE SEQUENCE [LARGE SCALE GENOMIC DNA]</scope>
    <source>
        <strain evidence="10">CCM 7855</strain>
    </source>
</reference>
<dbReference type="RefSeq" id="WP_188488376.1">
    <property type="nucleotide sequence ID" value="NZ_BMCS01000001.1"/>
</dbReference>
<dbReference type="Pfam" id="PF19279">
    <property type="entry name" value="YegS_C"/>
    <property type="match status" value="1"/>
</dbReference>
<protein>
    <submittedName>
        <fullName evidence="9">Phosphoesterase, PA-phosphatase related protein</fullName>
    </submittedName>
</protein>
<proteinExistence type="predicted"/>
<evidence type="ECO:0000256" key="3">
    <source>
        <dbReference type="ARBA" id="ARBA00022692"/>
    </source>
</evidence>
<accession>A0ABQ1UM07</accession>
<comment type="subcellular location">
    <subcellularLocation>
        <location evidence="1">Cell membrane</location>
        <topology evidence="1">Multi-pass membrane protein</topology>
    </subcellularLocation>
</comment>
<dbReference type="EMBL" id="BMCS01000001">
    <property type="protein sequence ID" value="GGF20171.1"/>
    <property type="molecule type" value="Genomic_DNA"/>
</dbReference>
<dbReference type="SMART" id="SM00046">
    <property type="entry name" value="DAGKc"/>
    <property type="match status" value="1"/>
</dbReference>
<sequence length="501" mass="53232">MARSVARPSVRPRSWFSTTDHALFDAVAHSANPVLDEPMRRLTRSADHSKLWMGVAAALWVFGSRSARRGAVRGMASLAVTSLVTNQGAKRLRWRSRPIAGSVPRARIVRTPTSNSMPSGHSASAAAFAVGVAAENRKLGLALAPLAGLVGLSRVATGAHYPGDVVVGFGIGATVALGLARMHPTDDEDRRPPTPESTRVPVPPRPDGEGVVLVVNPASGGGTGERIIDKVRRSLPAAEIVTIGSDDDVEAILRSAADRADVIAIGGGDGSVATAAAIALDTDTPLAVFPGGTFNHFARDIGCPTIAETVTAIERGTAAFVDVIRLNGTTVIVNTASIGAYPRFVRTRERLEHTIGKPLASVYATLSTVRRERPVRISFNGTTARTSLLFVGNSQYRSGGFAPTQRFTLDDGLLDVRVIDVDHRFATTRILAALAVGRIERSALYHRFEVPEFTVTSLDGQTLVAHDGEVGDYLRTAHFEIVSRSLAVYRPLPVPDETDGK</sequence>
<dbReference type="Proteomes" id="UP000632454">
    <property type="component" value="Unassembled WGS sequence"/>
</dbReference>
<dbReference type="Gene3D" id="2.60.200.40">
    <property type="match status" value="1"/>
</dbReference>
<keyword evidence="5" id="KW-1133">Transmembrane helix</keyword>
<evidence type="ECO:0000313" key="10">
    <source>
        <dbReference type="Proteomes" id="UP000632454"/>
    </source>
</evidence>
<keyword evidence="10" id="KW-1185">Reference proteome</keyword>
<keyword evidence="4" id="KW-0378">Hydrolase</keyword>